<dbReference type="AlphaFoldDB" id="A0A0E2D2F0"/>
<reference evidence="1 2" key="1">
    <citation type="submission" date="2012-10" db="EMBL/GenBank/DDBJ databases">
        <authorList>
            <person name="Harkins D.M."/>
            <person name="Durkin A.S."/>
            <person name="Brinkac L.M."/>
            <person name="Haft D.H."/>
            <person name="Selengut J.D."/>
            <person name="Sanka R."/>
            <person name="DePew J."/>
            <person name="Purushe J."/>
            <person name="Chanthongthip A."/>
            <person name="Lattana O."/>
            <person name="Phetsouvanh R."/>
            <person name="Newton P.N."/>
            <person name="Vinetz J.M."/>
            <person name="Sutton G.G."/>
            <person name="Nierman W.C."/>
            <person name="Fouts D.E."/>
        </authorList>
    </citation>
    <scope>NUCLEOTIDE SEQUENCE [LARGE SCALE GENOMIC DNA]</scope>
    <source>
        <strain evidence="1 2">UI 12758</strain>
    </source>
</reference>
<name>A0A0E2D2F0_LEPIR</name>
<evidence type="ECO:0000313" key="1">
    <source>
        <dbReference type="EMBL" id="EKR54192.1"/>
    </source>
</evidence>
<evidence type="ECO:0000313" key="2">
    <source>
        <dbReference type="Proteomes" id="UP000001340"/>
    </source>
</evidence>
<sequence>MSLRYFIDTNIFGKLIKDKNYFEIFSLETKRYNDFPNLFSIYFTPFSILEYLGIKVKNPNIKYSSNLKKETIDAEIIRIVNESYLYYMSQVEIRREYILQVAESAASFVDEKNFYFGSFCDYIVNHTTLKKDLALHLTANYIYNFRFPSNLRRFISAQLSYDLFRNNMLPYSVSKFRLIESDWDTQWSRFNNESEGRLSPYDKALRLKANGDNVDCDIIHHAVMGFEDNRKTYPVYIFTADSPGIVIPRISVYKGLVRFVDYWIHKTNASDAKYFIKNSEGIIVFIDQKGKVIGKKNVTEIPTFGKAP</sequence>
<proteinExistence type="predicted"/>
<dbReference type="Proteomes" id="UP000001340">
    <property type="component" value="Unassembled WGS sequence"/>
</dbReference>
<accession>A0A0E2D2F0</accession>
<gene>
    <name evidence="1" type="ORF">LEP1GSC105_0605</name>
</gene>
<comment type="caution">
    <text evidence="1">The sequence shown here is derived from an EMBL/GenBank/DDBJ whole genome shotgun (WGS) entry which is preliminary data.</text>
</comment>
<dbReference type="EMBL" id="AHNR02000055">
    <property type="protein sequence ID" value="EKR54192.1"/>
    <property type="molecule type" value="Genomic_DNA"/>
</dbReference>
<dbReference type="RefSeq" id="WP_000058747.1">
    <property type="nucleotide sequence ID" value="NZ_AHNR02000055.1"/>
</dbReference>
<protein>
    <submittedName>
        <fullName evidence="1">Uncharacterized protein</fullName>
    </submittedName>
</protein>
<organism evidence="1 2">
    <name type="scientific">Leptospira interrogans str. UI 12758</name>
    <dbReference type="NCBI Taxonomy" id="1049938"/>
    <lineage>
        <taxon>Bacteria</taxon>
        <taxon>Pseudomonadati</taxon>
        <taxon>Spirochaetota</taxon>
        <taxon>Spirochaetia</taxon>
        <taxon>Leptospirales</taxon>
        <taxon>Leptospiraceae</taxon>
        <taxon>Leptospira</taxon>
    </lineage>
</organism>